<evidence type="ECO:0000256" key="4">
    <source>
        <dbReference type="ARBA" id="ARBA00022692"/>
    </source>
</evidence>
<sequence>MIVPLGIIALSVIALGWEFWAWISTQDHWPDHAVYRWAVESWLNGWDVMPSEATVTNEDPLPWVYPPFALLPLTPLAVLPLKADIALLYVLNAVAMVTTFYLVFRRTWPRGAPLLCFALSVALARFSLFLEPVFGCFAQGQINILLMGVVVADCLVRNPRWPRGMLVGIAAAIKLVPGAFLLFFLLRKNFRAAGTVVLTAFLATLLGFLVDFEASVKYWFTQGPAAAAFGSPLRSNQSVLAVLSRTDLSGAAQVVLWVLICAVLMAATVYCVRRASDALAVAMIGLLALLVSPTSWSNHWGWLAPALLFMALYGLRSRSKLWLGTAVVSIAVTHWAPFVGLPLNRHLMLHLPPVDQVRAASFVLLGVSLLVLTAFSLLRSSRGTPEREPSGRYLASLVRTGEQAG</sequence>
<comment type="subcellular location">
    <subcellularLocation>
        <location evidence="1">Cell membrane</location>
        <topology evidence="1">Multi-pass membrane protein</topology>
    </subcellularLocation>
</comment>
<proteinExistence type="inferred from homology"/>
<feature type="transmembrane region" description="Helical" evidence="8">
    <location>
        <begin position="192"/>
        <end position="210"/>
    </location>
</feature>
<keyword evidence="9" id="KW-0328">Glycosyltransferase</keyword>
<gene>
    <name evidence="9" type="ORF">SAMN04487820_106243</name>
</gene>
<feature type="transmembrane region" description="Helical" evidence="8">
    <location>
        <begin position="165"/>
        <end position="185"/>
    </location>
</feature>
<organism evidence="9 10">
    <name type="scientific">Actinopolyspora mzabensis</name>
    <dbReference type="NCBI Taxonomy" id="995066"/>
    <lineage>
        <taxon>Bacteria</taxon>
        <taxon>Bacillati</taxon>
        <taxon>Actinomycetota</taxon>
        <taxon>Actinomycetes</taxon>
        <taxon>Actinopolysporales</taxon>
        <taxon>Actinopolysporaceae</taxon>
        <taxon>Actinopolyspora</taxon>
    </lineage>
</organism>
<keyword evidence="3 9" id="KW-0808">Transferase</keyword>
<keyword evidence="2" id="KW-1003">Cell membrane</keyword>
<feature type="transmembrane region" description="Helical" evidence="8">
    <location>
        <begin position="359"/>
        <end position="378"/>
    </location>
</feature>
<name>A0A1G9ATY5_ACTMZ</name>
<keyword evidence="4 8" id="KW-0812">Transmembrane</keyword>
<dbReference type="GO" id="GO:0016758">
    <property type="term" value="F:hexosyltransferase activity"/>
    <property type="evidence" value="ECO:0007669"/>
    <property type="project" value="InterPro"/>
</dbReference>
<dbReference type="Pfam" id="PF09594">
    <property type="entry name" value="GT87"/>
    <property type="match status" value="1"/>
</dbReference>
<evidence type="ECO:0000256" key="1">
    <source>
        <dbReference type="ARBA" id="ARBA00004651"/>
    </source>
</evidence>
<dbReference type="GO" id="GO:0005886">
    <property type="term" value="C:plasma membrane"/>
    <property type="evidence" value="ECO:0007669"/>
    <property type="project" value="UniProtKB-SubCell"/>
</dbReference>
<keyword evidence="5 8" id="KW-1133">Transmembrane helix</keyword>
<feature type="transmembrane region" description="Helical" evidence="8">
    <location>
        <begin position="278"/>
        <end position="294"/>
    </location>
</feature>
<evidence type="ECO:0000313" key="10">
    <source>
        <dbReference type="Proteomes" id="UP000199213"/>
    </source>
</evidence>
<keyword evidence="6 8" id="KW-0472">Membrane</keyword>
<evidence type="ECO:0000256" key="5">
    <source>
        <dbReference type="ARBA" id="ARBA00022989"/>
    </source>
</evidence>
<dbReference type="RefSeq" id="WP_245694088.1">
    <property type="nucleotide sequence ID" value="NZ_FNFM01000006.1"/>
</dbReference>
<evidence type="ECO:0000256" key="7">
    <source>
        <dbReference type="ARBA" id="ARBA00024033"/>
    </source>
</evidence>
<evidence type="ECO:0000256" key="8">
    <source>
        <dbReference type="SAM" id="Phobius"/>
    </source>
</evidence>
<accession>A0A1G9ATY5</accession>
<feature type="transmembrane region" description="Helical" evidence="8">
    <location>
        <begin position="111"/>
        <end position="130"/>
    </location>
</feature>
<comment type="similarity">
    <text evidence="7">Belongs to the glycosyltransferase 87 family.</text>
</comment>
<feature type="transmembrane region" description="Helical" evidence="8">
    <location>
        <begin position="322"/>
        <end position="339"/>
    </location>
</feature>
<dbReference type="Proteomes" id="UP000199213">
    <property type="component" value="Unassembled WGS sequence"/>
</dbReference>
<evidence type="ECO:0000256" key="3">
    <source>
        <dbReference type="ARBA" id="ARBA00022679"/>
    </source>
</evidence>
<reference evidence="10" key="1">
    <citation type="submission" date="2016-10" db="EMBL/GenBank/DDBJ databases">
        <authorList>
            <person name="Varghese N."/>
            <person name="Submissions S."/>
        </authorList>
    </citation>
    <scope>NUCLEOTIDE SEQUENCE [LARGE SCALE GENOMIC DNA]</scope>
    <source>
        <strain evidence="10">DSM 45460</strain>
    </source>
</reference>
<keyword evidence="10" id="KW-1185">Reference proteome</keyword>
<protein>
    <submittedName>
        <fullName evidence="9">Alpha-1,2-mannosyltransferase</fullName>
    </submittedName>
</protein>
<feature type="transmembrane region" description="Helical" evidence="8">
    <location>
        <begin position="250"/>
        <end position="271"/>
    </location>
</feature>
<dbReference type="InterPro" id="IPR018584">
    <property type="entry name" value="GT87"/>
</dbReference>
<dbReference type="AlphaFoldDB" id="A0A1G9ATY5"/>
<feature type="transmembrane region" description="Helical" evidence="8">
    <location>
        <begin position="85"/>
        <end position="104"/>
    </location>
</feature>
<feature type="transmembrane region" description="Helical" evidence="8">
    <location>
        <begin position="300"/>
        <end position="315"/>
    </location>
</feature>
<dbReference type="EMBL" id="FNFM01000006">
    <property type="protein sequence ID" value="SDK30683.1"/>
    <property type="molecule type" value="Genomic_DNA"/>
</dbReference>
<evidence type="ECO:0000256" key="2">
    <source>
        <dbReference type="ARBA" id="ARBA00022475"/>
    </source>
</evidence>
<evidence type="ECO:0000313" key="9">
    <source>
        <dbReference type="EMBL" id="SDK30683.1"/>
    </source>
</evidence>
<evidence type="ECO:0000256" key="6">
    <source>
        <dbReference type="ARBA" id="ARBA00023136"/>
    </source>
</evidence>